<accession>A0ABS9U1X0</accession>
<reference evidence="1 2" key="1">
    <citation type="submission" date="2022-03" db="EMBL/GenBank/DDBJ databases">
        <title>Sinomonas sp. isolated from a soil.</title>
        <authorList>
            <person name="Han J."/>
            <person name="Kim D.-U."/>
        </authorList>
    </citation>
    <scope>NUCLEOTIDE SEQUENCE [LARGE SCALE GENOMIC DNA]</scope>
    <source>
        <strain evidence="1 2">5-5</strain>
    </source>
</reference>
<gene>
    <name evidence="1" type="ORF">L0M17_11920</name>
</gene>
<dbReference type="EMBL" id="JAKZBV010000001">
    <property type="protein sequence ID" value="MCH6470674.1"/>
    <property type="molecule type" value="Genomic_DNA"/>
</dbReference>
<sequence length="286" mass="30198">MVRAGGSKTISGHARLVPAAAGAGAAVAAGPLIATVALAVAGEMLTQHQMNKKLESIKGAVLGVQRHLDREDRAVLTSAGKAARTVAGYLLDQARLPDFSSASHAFGELAQLTSEQVERLDGWLEVVAKHEGADQVNGPQLMTALVGKREDQIEEFERSVAQTYEALALSARVVVLEKIAAEFSNPGLSLPHVEHVLRDELSALSNRQNQLVGLLDDLSAMKIDGGRLPNPVAVKRILSARTSFGRLARALHAAPDGLPLLTESDQTVLELKPTAKGLSVISPASR</sequence>
<comment type="caution">
    <text evidence="1">The sequence shown here is derived from an EMBL/GenBank/DDBJ whole genome shotgun (WGS) entry which is preliminary data.</text>
</comment>
<proteinExistence type="predicted"/>
<evidence type="ECO:0000313" key="1">
    <source>
        <dbReference type="EMBL" id="MCH6470674.1"/>
    </source>
</evidence>
<keyword evidence="2" id="KW-1185">Reference proteome</keyword>
<dbReference type="Proteomes" id="UP001202922">
    <property type="component" value="Unassembled WGS sequence"/>
</dbReference>
<dbReference type="RefSeq" id="WP_241054177.1">
    <property type="nucleotide sequence ID" value="NZ_JAKZBV010000001.1"/>
</dbReference>
<protein>
    <submittedName>
        <fullName evidence="1">Uncharacterized protein</fullName>
    </submittedName>
</protein>
<organism evidence="1 2">
    <name type="scientific">Sinomonas terrae</name>
    <dbReference type="NCBI Taxonomy" id="2908838"/>
    <lineage>
        <taxon>Bacteria</taxon>
        <taxon>Bacillati</taxon>
        <taxon>Actinomycetota</taxon>
        <taxon>Actinomycetes</taxon>
        <taxon>Micrococcales</taxon>
        <taxon>Micrococcaceae</taxon>
        <taxon>Sinomonas</taxon>
    </lineage>
</organism>
<name>A0ABS9U1X0_9MICC</name>
<evidence type="ECO:0000313" key="2">
    <source>
        <dbReference type="Proteomes" id="UP001202922"/>
    </source>
</evidence>